<feature type="domain" description="MTTase N-terminal" evidence="8">
    <location>
        <begin position="128"/>
        <end position="257"/>
    </location>
</feature>
<dbReference type="GO" id="GO:0080090">
    <property type="term" value="P:regulation of primary metabolic process"/>
    <property type="evidence" value="ECO:0007669"/>
    <property type="project" value="UniProtKB-ARBA"/>
</dbReference>
<accession>A0AAW2MQD3</accession>
<evidence type="ECO:0000313" key="10">
    <source>
        <dbReference type="EMBL" id="KAL0332949.1"/>
    </source>
</evidence>
<dbReference type="FunFam" id="3.40.50.12160:FF:000003">
    <property type="entry name" value="CDK5 regulatory subunit-associated protein 1"/>
    <property type="match status" value="1"/>
</dbReference>
<keyword evidence="6" id="KW-0411">Iron-sulfur</keyword>
<evidence type="ECO:0000259" key="9">
    <source>
        <dbReference type="PROSITE" id="PS51918"/>
    </source>
</evidence>
<dbReference type="InterPro" id="IPR007197">
    <property type="entry name" value="rSAM"/>
</dbReference>
<reference evidence="10" key="2">
    <citation type="journal article" date="2024" name="Plant">
        <title>Genomic evolution and insights into agronomic trait innovations of Sesamum species.</title>
        <authorList>
            <person name="Miao H."/>
            <person name="Wang L."/>
            <person name="Qu L."/>
            <person name="Liu H."/>
            <person name="Sun Y."/>
            <person name="Le M."/>
            <person name="Wang Q."/>
            <person name="Wei S."/>
            <person name="Zheng Y."/>
            <person name="Lin W."/>
            <person name="Duan Y."/>
            <person name="Cao H."/>
            <person name="Xiong S."/>
            <person name="Wang X."/>
            <person name="Wei L."/>
            <person name="Li C."/>
            <person name="Ma Q."/>
            <person name="Ju M."/>
            <person name="Zhao R."/>
            <person name="Li G."/>
            <person name="Mu C."/>
            <person name="Tian Q."/>
            <person name="Mei H."/>
            <person name="Zhang T."/>
            <person name="Gao T."/>
            <person name="Zhang H."/>
        </authorList>
    </citation>
    <scope>NUCLEOTIDE SEQUENCE</scope>
    <source>
        <strain evidence="10">KEN8</strain>
    </source>
</reference>
<dbReference type="PROSITE" id="PS51918">
    <property type="entry name" value="RADICAL_SAM"/>
    <property type="match status" value="1"/>
</dbReference>
<dbReference type="FunFam" id="3.80.30.20:FF:000003">
    <property type="entry name" value="CDK5 regulatory subunit-associated protein 1"/>
    <property type="match status" value="1"/>
</dbReference>
<dbReference type="PANTHER" id="PTHR43020">
    <property type="entry name" value="CDK5 REGULATORY SUBUNIT-ASSOCIATED PROTEIN 1"/>
    <property type="match status" value="1"/>
</dbReference>
<keyword evidence="4" id="KW-0479">Metal-binding</keyword>
<dbReference type="SMART" id="SM00729">
    <property type="entry name" value="Elp3"/>
    <property type="match status" value="1"/>
</dbReference>
<dbReference type="Pfam" id="PF00919">
    <property type="entry name" value="UPF0004"/>
    <property type="match status" value="1"/>
</dbReference>
<dbReference type="GO" id="GO:0005829">
    <property type="term" value="C:cytosol"/>
    <property type="evidence" value="ECO:0007669"/>
    <property type="project" value="TreeGrafter"/>
</dbReference>
<evidence type="ECO:0000256" key="2">
    <source>
        <dbReference type="ARBA" id="ARBA00022485"/>
    </source>
</evidence>
<name>A0AAW2MQD3_9LAMI</name>
<dbReference type="InterPro" id="IPR006638">
    <property type="entry name" value="Elp3/MiaA/NifB-like_rSAM"/>
</dbReference>
<dbReference type="Pfam" id="PF04055">
    <property type="entry name" value="Radical_SAM"/>
    <property type="match status" value="1"/>
</dbReference>
<dbReference type="Gene3D" id="3.30.750.200">
    <property type="match status" value="1"/>
</dbReference>
<dbReference type="InterPro" id="IPR013848">
    <property type="entry name" value="Methylthiotransferase_N"/>
</dbReference>
<evidence type="ECO:0000256" key="1">
    <source>
        <dbReference type="ARBA" id="ARBA00009815"/>
    </source>
</evidence>
<dbReference type="EMBL" id="JACGWM010000013">
    <property type="protein sequence ID" value="KAL0332949.1"/>
    <property type="molecule type" value="Genomic_DNA"/>
</dbReference>
<keyword evidence="5" id="KW-0408">Iron</keyword>
<dbReference type="GO" id="GO:0060255">
    <property type="term" value="P:regulation of macromolecule metabolic process"/>
    <property type="evidence" value="ECO:0007669"/>
    <property type="project" value="UniProtKB-ARBA"/>
</dbReference>
<keyword evidence="3" id="KW-0949">S-adenosyl-L-methionine</keyword>
<keyword evidence="2" id="KW-0004">4Fe-4S</keyword>
<dbReference type="SUPFAM" id="SSF102114">
    <property type="entry name" value="Radical SAM enzymes"/>
    <property type="match status" value="1"/>
</dbReference>
<evidence type="ECO:0000256" key="4">
    <source>
        <dbReference type="ARBA" id="ARBA00022723"/>
    </source>
</evidence>
<protein>
    <submittedName>
        <fullName evidence="10">CDK5RAP1-like protein</fullName>
    </submittedName>
</protein>
<dbReference type="PROSITE" id="PS51449">
    <property type="entry name" value="MTTASE_N"/>
    <property type="match status" value="1"/>
</dbReference>
<gene>
    <name evidence="10" type="ORF">Scaly_2196400</name>
</gene>
<sequence>MAMASSSLTSSLSSVLNQQHCMKIPNKCSVLSLRFFSLKPHNFSPAADPRIFCRRRTLGRSSASALSHRFSRSFSQSRSQSPVSSGSKFSDIPSLHNFMPKATAAITDAGVSDPQLDLVSSSDVLPRGRIYHETYGCQMNVNDMEIVLSIMKKAGYSELVEVPESAEIIFINTCAIRDNAEQKVWQRLNYFWFLKRHWKSNVAIRRSQSLHPPKVVVLGCMAERLKEKILDADKMVDVVCGPDAYRDLPRLGRERSRPVESIVREVAELWKEGVKEVTLLGQNVNSYNDTSAMEEVESGVNWKYSDGFSSMCKVKNMGLRFADLLDRLATEFPEMRFRYTSPHPKDFPDELLYVMRDRYNICKSIHLPAQSGSSTVLERMRRGYTREAYLDLVEKIRTIVPDMGISSDFICGFCGETEEDHQDTLSLIRAVGYDMAYMFAYSMREKTHAHRNYDDDVPDSVKQRRLTELIEAFRESTGKCYDSKIGSVQLVLVEGPNKRAPDTELIGRSDRGHRVSFTNLPVQDRNEHDNKRNPEVGDYVEVRILKSTRASLHGEALAITKLSSFYAEMHEEPLANCC</sequence>
<reference evidence="10" key="1">
    <citation type="submission" date="2020-06" db="EMBL/GenBank/DDBJ databases">
        <authorList>
            <person name="Li T."/>
            <person name="Hu X."/>
            <person name="Zhang T."/>
            <person name="Song X."/>
            <person name="Zhang H."/>
            <person name="Dai N."/>
            <person name="Sheng W."/>
            <person name="Hou X."/>
            <person name="Wei L."/>
        </authorList>
    </citation>
    <scope>NUCLEOTIDE SEQUENCE</scope>
    <source>
        <strain evidence="10">KEN8</strain>
        <tissue evidence="10">Leaf</tissue>
    </source>
</reference>
<comment type="caution">
    <text evidence="10">The sequence shown here is derived from an EMBL/GenBank/DDBJ whole genome shotgun (WGS) entry which is preliminary data.</text>
</comment>
<dbReference type="InterPro" id="IPR058240">
    <property type="entry name" value="rSAM_sf"/>
</dbReference>
<dbReference type="GO" id="GO:0005739">
    <property type="term" value="C:mitochondrion"/>
    <property type="evidence" value="ECO:0007669"/>
    <property type="project" value="TreeGrafter"/>
</dbReference>
<evidence type="ECO:0000256" key="6">
    <source>
        <dbReference type="ARBA" id="ARBA00023014"/>
    </source>
</evidence>
<dbReference type="GO" id="GO:0035597">
    <property type="term" value="F:tRNA-2-methylthio-N(6)-dimethylallyladenosine(37) synthase activity"/>
    <property type="evidence" value="ECO:0007669"/>
    <property type="project" value="TreeGrafter"/>
</dbReference>
<evidence type="ECO:0000256" key="5">
    <source>
        <dbReference type="ARBA" id="ARBA00023004"/>
    </source>
</evidence>
<feature type="domain" description="TRAM" evidence="7">
    <location>
        <begin position="482"/>
        <end position="558"/>
    </location>
</feature>
<dbReference type="PANTHER" id="PTHR43020:SF2">
    <property type="entry name" value="MITOCHONDRIAL TRNA METHYLTHIOTRANSFERASE CDK5RAP1"/>
    <property type="match status" value="1"/>
</dbReference>
<dbReference type="Pfam" id="PF01938">
    <property type="entry name" value="TRAM"/>
    <property type="match status" value="1"/>
</dbReference>
<feature type="domain" description="Radical SAM core" evidence="9">
    <location>
        <begin position="211"/>
        <end position="479"/>
    </location>
</feature>
<dbReference type="InterPro" id="IPR038135">
    <property type="entry name" value="Methylthiotransferase_N_sf"/>
</dbReference>
<dbReference type="AlphaFoldDB" id="A0AAW2MQD3"/>
<dbReference type="GO" id="GO:0051539">
    <property type="term" value="F:4 iron, 4 sulfur cluster binding"/>
    <property type="evidence" value="ECO:0007669"/>
    <property type="project" value="UniProtKB-KW"/>
</dbReference>
<organism evidence="10">
    <name type="scientific">Sesamum calycinum</name>
    <dbReference type="NCBI Taxonomy" id="2727403"/>
    <lineage>
        <taxon>Eukaryota</taxon>
        <taxon>Viridiplantae</taxon>
        <taxon>Streptophyta</taxon>
        <taxon>Embryophyta</taxon>
        <taxon>Tracheophyta</taxon>
        <taxon>Spermatophyta</taxon>
        <taxon>Magnoliopsida</taxon>
        <taxon>eudicotyledons</taxon>
        <taxon>Gunneridae</taxon>
        <taxon>Pentapetalae</taxon>
        <taxon>asterids</taxon>
        <taxon>lamiids</taxon>
        <taxon>Lamiales</taxon>
        <taxon>Pedaliaceae</taxon>
        <taxon>Sesamum</taxon>
    </lineage>
</organism>
<evidence type="ECO:0000259" key="8">
    <source>
        <dbReference type="PROSITE" id="PS51449"/>
    </source>
</evidence>
<evidence type="ECO:0000256" key="3">
    <source>
        <dbReference type="ARBA" id="ARBA00022691"/>
    </source>
</evidence>
<comment type="similarity">
    <text evidence="1">Belongs to the methylthiotransferase family. MiaB subfamily.</text>
</comment>
<dbReference type="PROSITE" id="PS50926">
    <property type="entry name" value="TRAM"/>
    <property type="match status" value="1"/>
</dbReference>
<dbReference type="InterPro" id="IPR002792">
    <property type="entry name" value="TRAM_dom"/>
</dbReference>
<dbReference type="Gene3D" id="3.40.50.12160">
    <property type="entry name" value="Methylthiotransferase, N-terminal domain"/>
    <property type="match status" value="1"/>
</dbReference>
<proteinExistence type="inferred from homology"/>
<evidence type="ECO:0000259" key="7">
    <source>
        <dbReference type="PROSITE" id="PS50926"/>
    </source>
</evidence>
<dbReference type="GO" id="GO:0046872">
    <property type="term" value="F:metal ion binding"/>
    <property type="evidence" value="ECO:0007669"/>
    <property type="project" value="UniProtKB-KW"/>
</dbReference>